<reference evidence="2 3" key="1">
    <citation type="submission" date="2012-02" db="EMBL/GenBank/DDBJ databases">
        <title>Complete genome sequence of Phycisphaera mikurensis NBRC 102666.</title>
        <authorList>
            <person name="Ankai A."/>
            <person name="Hosoyama A."/>
            <person name="Terui Y."/>
            <person name="Sekine M."/>
            <person name="Fukai R."/>
            <person name="Kato Y."/>
            <person name="Nakamura S."/>
            <person name="Yamada-Narita S."/>
            <person name="Kawakoshi A."/>
            <person name="Fukunaga Y."/>
            <person name="Yamazaki S."/>
            <person name="Fujita N."/>
        </authorList>
    </citation>
    <scope>NUCLEOTIDE SEQUENCE [LARGE SCALE GENOMIC DNA]</scope>
    <source>
        <strain evidence="3">NBRC 102666 / KCTC 22515 / FYK2301M01</strain>
    </source>
</reference>
<dbReference type="SUPFAM" id="SSF51905">
    <property type="entry name" value="FAD/NAD(P)-binding domain"/>
    <property type="match status" value="1"/>
</dbReference>
<protein>
    <submittedName>
        <fullName evidence="2">Putative oxidoreductase</fullName>
    </submittedName>
</protein>
<dbReference type="PANTHER" id="PTHR16128:SF5">
    <property type="entry name" value="FAD_NAD(P)-BINDING OXIDOREDUCTASE FAMILY PROTEIN"/>
    <property type="match status" value="1"/>
</dbReference>
<dbReference type="STRING" id="1142394.PSMK_21570"/>
<dbReference type="PANTHER" id="PTHR16128">
    <property type="entry name" value="FAD/NAD(P)-BINDING OXIDOREDUCTASE FAMILY PROTEIN"/>
    <property type="match status" value="1"/>
</dbReference>
<dbReference type="Gene3D" id="3.50.50.60">
    <property type="entry name" value="FAD/NAD(P)-binding domain"/>
    <property type="match status" value="1"/>
</dbReference>
<accession>I0IGC8</accession>
<proteinExistence type="predicted"/>
<feature type="region of interest" description="Disordered" evidence="1">
    <location>
        <begin position="101"/>
        <end position="124"/>
    </location>
</feature>
<name>I0IGC8_PHYMF</name>
<dbReference type="Pfam" id="PF13450">
    <property type="entry name" value="NAD_binding_8"/>
    <property type="match status" value="1"/>
</dbReference>
<sequence length="391" mass="40195">MSASDLPAADQALETAAVIGGGPSGASAARALREAGVAVTLFDRGRAAGGRASTRRSRTGVAFDHGSPCFTAHSEAFAERVAGWREAGVVGPWTGRFLRADPGGERDQAAAAGDPAVADGPAVRWRPDPRERFVGVPSMAALVGHLLEGAAEAHAESEIVELLGEPAGRGSAGPWLLKDAAGQEHGPFDAVVVAVAAPQAARLLGASAPRLARLAERAKAAGCFSVMLAFDEPLGLAPAAGDVADGEAPAAVDAVRLDRGPLAWVGRETHKPGRPTGAGECWVLHARPTWSAPRLEQPAEEVIAPLKAALQRLLGRPLPATAYEAAHRWKFAHCVKPLPDASFVSPKHRLAACGDWFGGPEGAGGVEAAVMSGRHAAMTLLEKLQRVPAGG</sequence>
<dbReference type="InterPro" id="IPR036188">
    <property type="entry name" value="FAD/NAD-bd_sf"/>
</dbReference>
<dbReference type="EMBL" id="AP012338">
    <property type="protein sequence ID" value="BAM04316.1"/>
    <property type="molecule type" value="Genomic_DNA"/>
</dbReference>
<dbReference type="PRINTS" id="PR00419">
    <property type="entry name" value="ADXRDTASE"/>
</dbReference>
<dbReference type="AlphaFoldDB" id="I0IGC8"/>
<feature type="compositionally biased region" description="Low complexity" evidence="1">
    <location>
        <begin position="109"/>
        <end position="123"/>
    </location>
</feature>
<dbReference type="HOGENOM" id="CLU_036034_0_0_0"/>
<dbReference type="OrthoDB" id="5792777at2"/>
<gene>
    <name evidence="2" type="ordered locus">PSMK_21570</name>
</gene>
<evidence type="ECO:0000313" key="2">
    <source>
        <dbReference type="EMBL" id="BAM04316.1"/>
    </source>
</evidence>
<keyword evidence="3" id="KW-1185">Reference proteome</keyword>
<evidence type="ECO:0000256" key="1">
    <source>
        <dbReference type="SAM" id="MobiDB-lite"/>
    </source>
</evidence>
<dbReference type="eggNOG" id="COG3380">
    <property type="taxonomic scope" value="Bacteria"/>
</dbReference>
<evidence type="ECO:0000313" key="3">
    <source>
        <dbReference type="Proteomes" id="UP000007881"/>
    </source>
</evidence>
<dbReference type="Proteomes" id="UP000007881">
    <property type="component" value="Chromosome"/>
</dbReference>
<dbReference type="RefSeq" id="WP_014437534.1">
    <property type="nucleotide sequence ID" value="NC_017080.1"/>
</dbReference>
<dbReference type="KEGG" id="phm:PSMK_21570"/>
<dbReference type="Gene3D" id="3.90.660.10">
    <property type="match status" value="1"/>
</dbReference>
<organism evidence="2 3">
    <name type="scientific">Phycisphaera mikurensis (strain NBRC 102666 / KCTC 22515 / FYK2301M01)</name>
    <dbReference type="NCBI Taxonomy" id="1142394"/>
    <lineage>
        <taxon>Bacteria</taxon>
        <taxon>Pseudomonadati</taxon>
        <taxon>Planctomycetota</taxon>
        <taxon>Phycisphaerae</taxon>
        <taxon>Phycisphaerales</taxon>
        <taxon>Phycisphaeraceae</taxon>
        <taxon>Phycisphaera</taxon>
    </lineage>
</organism>